<dbReference type="NCBIfam" id="NF006013">
    <property type="entry name" value="PRK08150.1"/>
    <property type="match status" value="1"/>
</dbReference>
<evidence type="ECO:0000256" key="1">
    <source>
        <dbReference type="ARBA" id="ARBA00005254"/>
    </source>
</evidence>
<organism evidence="5 6">
    <name type="scientific">Undibacter mobilis</name>
    <dbReference type="NCBI Taxonomy" id="2292256"/>
    <lineage>
        <taxon>Bacteria</taxon>
        <taxon>Pseudomonadati</taxon>
        <taxon>Pseudomonadota</taxon>
        <taxon>Alphaproteobacteria</taxon>
        <taxon>Hyphomicrobiales</taxon>
        <taxon>Nitrobacteraceae</taxon>
        <taxon>Undibacter</taxon>
    </lineage>
</organism>
<evidence type="ECO:0000256" key="3">
    <source>
        <dbReference type="RuleBase" id="RU003707"/>
    </source>
</evidence>
<dbReference type="InterPro" id="IPR014748">
    <property type="entry name" value="Enoyl-CoA_hydra_C"/>
</dbReference>
<evidence type="ECO:0000313" key="5">
    <source>
        <dbReference type="EMBL" id="RDV03870.1"/>
    </source>
</evidence>
<name>A0A371B8H6_9BRAD</name>
<sequence>MKAAARWSRPIDPRTADAQVHRNRYAAAAPRQRRYSQSRSERVNSNRVPFASLPPSLTAERQGPVAILKLNRPQKRNALDDGTVIGIDAFFAALPDDIRAVVIAGEGEHFCAGLDLSELQERNIHEGITHSALWHRAFEKIQFGKVPVIAVLHGAVVGGGLELASSAHIRVADRSTYYGLPEGSRGIYVGGGGSVRIPRLIGVARMMDMMLTGRTYSAEDGQIMGLSTYLTESGEGLAKGIELAQRIATNTPMTNFAITHALPRIAEAAPATGFAMESLISSIAQADPEAKNRLTAFLEGRAGKVKRPD</sequence>
<dbReference type="GO" id="GO:0006635">
    <property type="term" value="P:fatty acid beta-oxidation"/>
    <property type="evidence" value="ECO:0007669"/>
    <property type="project" value="TreeGrafter"/>
</dbReference>
<evidence type="ECO:0000313" key="6">
    <source>
        <dbReference type="Proteomes" id="UP000263993"/>
    </source>
</evidence>
<dbReference type="InterPro" id="IPR029045">
    <property type="entry name" value="ClpP/crotonase-like_dom_sf"/>
</dbReference>
<dbReference type="Gene3D" id="1.10.12.10">
    <property type="entry name" value="Lyase 2-enoyl-coa Hydratase, Chain A, domain 2"/>
    <property type="match status" value="1"/>
</dbReference>
<dbReference type="AlphaFoldDB" id="A0A371B8H6"/>
<gene>
    <name evidence="5" type="ORF">DXH78_04280</name>
</gene>
<reference evidence="6" key="1">
    <citation type="submission" date="2018-08" db="EMBL/GenBank/DDBJ databases">
        <authorList>
            <person name="Kim S.-J."/>
            <person name="Jung G.-Y."/>
        </authorList>
    </citation>
    <scope>NUCLEOTIDE SEQUENCE [LARGE SCALE GENOMIC DNA]</scope>
    <source>
        <strain evidence="6">GY_H</strain>
    </source>
</reference>
<keyword evidence="6" id="KW-1185">Reference proteome</keyword>
<dbReference type="PROSITE" id="PS00166">
    <property type="entry name" value="ENOYL_COA_HYDRATASE"/>
    <property type="match status" value="1"/>
</dbReference>
<dbReference type="Pfam" id="PF00378">
    <property type="entry name" value="ECH_1"/>
    <property type="match status" value="1"/>
</dbReference>
<dbReference type="SUPFAM" id="SSF52096">
    <property type="entry name" value="ClpP/crotonase"/>
    <property type="match status" value="1"/>
</dbReference>
<dbReference type="Proteomes" id="UP000263993">
    <property type="component" value="Unassembled WGS sequence"/>
</dbReference>
<dbReference type="GO" id="GO:0004300">
    <property type="term" value="F:enoyl-CoA hydratase activity"/>
    <property type="evidence" value="ECO:0007669"/>
    <property type="project" value="UniProtKB-EC"/>
</dbReference>
<dbReference type="InterPro" id="IPR001753">
    <property type="entry name" value="Enoyl-CoA_hydra/iso"/>
</dbReference>
<dbReference type="PANTHER" id="PTHR11941:SF54">
    <property type="entry name" value="ENOYL-COA HYDRATASE, MITOCHONDRIAL"/>
    <property type="match status" value="1"/>
</dbReference>
<evidence type="ECO:0000256" key="2">
    <source>
        <dbReference type="ARBA" id="ARBA00023239"/>
    </source>
</evidence>
<dbReference type="Gene3D" id="3.90.226.10">
    <property type="entry name" value="2-enoyl-CoA Hydratase, Chain A, domain 1"/>
    <property type="match status" value="1"/>
</dbReference>
<proteinExistence type="inferred from homology"/>
<dbReference type="InterPro" id="IPR018376">
    <property type="entry name" value="Enoyl-CoA_hyd/isom_CS"/>
</dbReference>
<feature type="region of interest" description="Disordered" evidence="4">
    <location>
        <begin position="1"/>
        <end position="57"/>
    </location>
</feature>
<dbReference type="EMBL" id="QRGO01000001">
    <property type="protein sequence ID" value="RDV03870.1"/>
    <property type="molecule type" value="Genomic_DNA"/>
</dbReference>
<accession>A0A371B8H6</accession>
<dbReference type="PANTHER" id="PTHR11941">
    <property type="entry name" value="ENOYL-COA HYDRATASE-RELATED"/>
    <property type="match status" value="1"/>
</dbReference>
<protein>
    <submittedName>
        <fullName evidence="5">Enoyl-CoA hydratase</fullName>
        <ecNumber evidence="5">4.2.1.17</ecNumber>
    </submittedName>
</protein>
<evidence type="ECO:0000256" key="4">
    <source>
        <dbReference type="SAM" id="MobiDB-lite"/>
    </source>
</evidence>
<comment type="caution">
    <text evidence="5">The sequence shown here is derived from an EMBL/GenBank/DDBJ whole genome shotgun (WGS) entry which is preliminary data.</text>
</comment>
<keyword evidence="2 5" id="KW-0456">Lyase</keyword>
<comment type="similarity">
    <text evidence="1 3">Belongs to the enoyl-CoA hydratase/isomerase family.</text>
</comment>
<dbReference type="CDD" id="cd06558">
    <property type="entry name" value="crotonase-like"/>
    <property type="match status" value="1"/>
</dbReference>
<dbReference type="EC" id="4.2.1.17" evidence="5"/>
<dbReference type="OrthoDB" id="5730382at2"/>